<dbReference type="Proteomes" id="UP000078512">
    <property type="component" value="Unassembled WGS sequence"/>
</dbReference>
<dbReference type="AlphaFoldDB" id="A0A197JLQ8"/>
<keyword evidence="3" id="KW-1185">Reference proteome</keyword>
<protein>
    <submittedName>
        <fullName evidence="2">Uncharacterized protein</fullName>
    </submittedName>
</protein>
<evidence type="ECO:0000256" key="1">
    <source>
        <dbReference type="SAM" id="MobiDB-lite"/>
    </source>
</evidence>
<feature type="compositionally biased region" description="Polar residues" evidence="1">
    <location>
        <begin position="1"/>
        <end position="15"/>
    </location>
</feature>
<evidence type="ECO:0000313" key="3">
    <source>
        <dbReference type="Proteomes" id="UP000078512"/>
    </source>
</evidence>
<evidence type="ECO:0000313" key="2">
    <source>
        <dbReference type="EMBL" id="OAQ25903.1"/>
    </source>
</evidence>
<accession>A0A197JLQ8</accession>
<dbReference type="EMBL" id="KV442073">
    <property type="protein sequence ID" value="OAQ25903.1"/>
    <property type="molecule type" value="Genomic_DNA"/>
</dbReference>
<feature type="region of interest" description="Disordered" evidence="1">
    <location>
        <begin position="1"/>
        <end position="22"/>
    </location>
</feature>
<name>A0A197JLQ8_9FUNG</name>
<organism evidence="2 3">
    <name type="scientific">Linnemannia elongata AG-77</name>
    <dbReference type="NCBI Taxonomy" id="1314771"/>
    <lineage>
        <taxon>Eukaryota</taxon>
        <taxon>Fungi</taxon>
        <taxon>Fungi incertae sedis</taxon>
        <taxon>Mucoromycota</taxon>
        <taxon>Mortierellomycotina</taxon>
        <taxon>Mortierellomycetes</taxon>
        <taxon>Mortierellales</taxon>
        <taxon>Mortierellaceae</taxon>
        <taxon>Linnemannia</taxon>
    </lineage>
</organism>
<reference evidence="2 3" key="1">
    <citation type="submission" date="2016-05" db="EMBL/GenBank/DDBJ databases">
        <title>Genome sequencing reveals origins of a unique bacterial endosymbiosis in the earliest lineages of terrestrial Fungi.</title>
        <authorList>
            <consortium name="DOE Joint Genome Institute"/>
            <person name="Uehling J."/>
            <person name="Gryganskyi A."/>
            <person name="Hameed K."/>
            <person name="Tschaplinski T."/>
            <person name="Misztal P."/>
            <person name="Wu S."/>
            <person name="Desiro A."/>
            <person name="Vande Pol N."/>
            <person name="Du Z.-Y."/>
            <person name="Zienkiewicz A."/>
            <person name="Zienkiewicz K."/>
            <person name="Morin E."/>
            <person name="Tisserant E."/>
            <person name="Splivallo R."/>
            <person name="Hainaut M."/>
            <person name="Henrissat B."/>
            <person name="Ohm R."/>
            <person name="Kuo A."/>
            <person name="Yan J."/>
            <person name="Lipzen A."/>
            <person name="Nolan M."/>
            <person name="Labutti K."/>
            <person name="Barry K."/>
            <person name="Goldstein A."/>
            <person name="Labbe J."/>
            <person name="Schadt C."/>
            <person name="Tuskan G."/>
            <person name="Grigoriev I."/>
            <person name="Martin F."/>
            <person name="Vilgalys R."/>
            <person name="Bonito G."/>
        </authorList>
    </citation>
    <scope>NUCLEOTIDE SEQUENCE [LARGE SCALE GENOMIC DNA]</scope>
    <source>
        <strain evidence="2 3">AG-77</strain>
    </source>
</reference>
<gene>
    <name evidence="2" type="ORF">K457DRAFT_128743</name>
</gene>
<sequence length="150" mass="17022">MGSLGSKTELNNPRTPLSEIFPESQSLDDNTYIFVQRSREDHASEARSNTLFTGWQNIPASGHADRDGFLLCNSHFNADMIGFTSGVQRFYDSRRDKYGQGNNSVLMPVMEGEEYNVQGAERVWFMGLRRFNVRHSSEQVVVPVVDVELQ</sequence>
<dbReference type="OrthoDB" id="2445052at2759"/>
<proteinExistence type="predicted"/>